<comment type="cofactor">
    <cofactor evidence="5">
        <name>[2Fe-2S] cluster</name>
        <dbReference type="ChEBI" id="CHEBI:190135"/>
    </cofactor>
</comment>
<dbReference type="Proteomes" id="UP001501461">
    <property type="component" value="Unassembled WGS sequence"/>
</dbReference>
<dbReference type="SUPFAM" id="SSF50022">
    <property type="entry name" value="ISP domain"/>
    <property type="match status" value="1"/>
</dbReference>
<reference evidence="9" key="1">
    <citation type="journal article" date="2019" name="Int. J. Syst. Evol. Microbiol.">
        <title>The Global Catalogue of Microorganisms (GCM) 10K type strain sequencing project: providing services to taxonomists for standard genome sequencing and annotation.</title>
        <authorList>
            <consortium name="The Broad Institute Genomics Platform"/>
            <consortium name="The Broad Institute Genome Sequencing Center for Infectious Disease"/>
            <person name="Wu L."/>
            <person name="Ma J."/>
        </authorList>
    </citation>
    <scope>NUCLEOTIDE SEQUENCE [LARGE SCALE GENOMIC DNA]</scope>
    <source>
        <strain evidence="9">JCM 13595</strain>
    </source>
</reference>
<evidence type="ECO:0000256" key="1">
    <source>
        <dbReference type="ARBA" id="ARBA00022714"/>
    </source>
</evidence>
<evidence type="ECO:0000256" key="3">
    <source>
        <dbReference type="ARBA" id="ARBA00023004"/>
    </source>
</evidence>
<keyword evidence="3" id="KW-0408">Iron</keyword>
<dbReference type="PANTHER" id="PTHR21496:SF0">
    <property type="entry name" value="RIESKE DOMAIN-CONTAINING PROTEIN"/>
    <property type="match status" value="1"/>
</dbReference>
<dbReference type="InterPro" id="IPR017941">
    <property type="entry name" value="Rieske_2Fe-2S"/>
</dbReference>
<dbReference type="Pfam" id="PF09990">
    <property type="entry name" value="DUF2231"/>
    <property type="match status" value="1"/>
</dbReference>
<dbReference type="PROSITE" id="PS51296">
    <property type="entry name" value="RIESKE"/>
    <property type="match status" value="1"/>
</dbReference>
<dbReference type="EMBL" id="BAAAMN010000020">
    <property type="protein sequence ID" value="GAA2034158.1"/>
    <property type="molecule type" value="Genomic_DNA"/>
</dbReference>
<feature type="domain" description="Rieske" evidence="7">
    <location>
        <begin position="183"/>
        <end position="279"/>
    </location>
</feature>
<keyword evidence="1" id="KW-0001">2Fe-2S</keyword>
<dbReference type="CDD" id="cd03467">
    <property type="entry name" value="Rieske"/>
    <property type="match status" value="1"/>
</dbReference>
<comment type="similarity">
    <text evidence="6">Belongs to the bacterial ring-hydroxylating dioxygenase ferredoxin component family.</text>
</comment>
<evidence type="ECO:0000256" key="4">
    <source>
        <dbReference type="ARBA" id="ARBA00023014"/>
    </source>
</evidence>
<dbReference type="InterPro" id="IPR019251">
    <property type="entry name" value="DUF2231_TM"/>
</dbReference>
<evidence type="ECO:0000256" key="2">
    <source>
        <dbReference type="ARBA" id="ARBA00022723"/>
    </source>
</evidence>
<keyword evidence="4" id="KW-0411">Iron-sulfur</keyword>
<evidence type="ECO:0000259" key="7">
    <source>
        <dbReference type="PROSITE" id="PS51296"/>
    </source>
</evidence>
<gene>
    <name evidence="8" type="ORF">GCM10009720_13440</name>
</gene>
<evidence type="ECO:0000256" key="5">
    <source>
        <dbReference type="ARBA" id="ARBA00034078"/>
    </source>
</evidence>
<organism evidence="8 9">
    <name type="scientific">Yaniella flava</name>
    <dbReference type="NCBI Taxonomy" id="287930"/>
    <lineage>
        <taxon>Bacteria</taxon>
        <taxon>Bacillati</taxon>
        <taxon>Actinomycetota</taxon>
        <taxon>Actinomycetes</taxon>
        <taxon>Micrococcales</taxon>
        <taxon>Micrococcaceae</taxon>
        <taxon>Yaniella</taxon>
    </lineage>
</organism>
<proteinExistence type="inferred from homology"/>
<protein>
    <recommendedName>
        <fullName evidence="7">Rieske domain-containing protein</fullName>
    </recommendedName>
</protein>
<dbReference type="RefSeq" id="WP_343956863.1">
    <property type="nucleotide sequence ID" value="NZ_BAAAMN010000020.1"/>
</dbReference>
<keyword evidence="9" id="KW-1185">Reference proteome</keyword>
<dbReference type="Pfam" id="PF00355">
    <property type="entry name" value="Rieske"/>
    <property type="match status" value="1"/>
</dbReference>
<name>A0ABP5FWN2_9MICC</name>
<evidence type="ECO:0000256" key="6">
    <source>
        <dbReference type="ARBA" id="ARBA00038001"/>
    </source>
</evidence>
<evidence type="ECO:0000313" key="8">
    <source>
        <dbReference type="EMBL" id="GAA2034158.1"/>
    </source>
</evidence>
<dbReference type="Gene3D" id="2.102.10.10">
    <property type="entry name" value="Rieske [2Fe-2S] iron-sulphur domain"/>
    <property type="match status" value="1"/>
</dbReference>
<dbReference type="PANTHER" id="PTHR21496">
    <property type="entry name" value="FERREDOXIN-RELATED"/>
    <property type="match status" value="1"/>
</dbReference>
<sequence>MFGLSSAVENIEQMKNLDPVSKKLTGWVSKATDPDVIKNALSGTWVGHQLHPLATDLPMGAWSMASLLDITGRGQMHRAAQHLVGVGILTSLPAAASGASDWSETIGESRRVGLVHALGNAAGTCLQLGSWIARRSGHNRLGATLSLAGLTSTMGAAYLGGHLSLDMGVGVNQTAGEQKATQWVEVATEDDVAEGQLTRVTANDTPVVLTRHRGQLRALSATCPHAGGSLDEGHIENDCVVCPLHQSKFRLTDGQPERGPTAYPAPSWRVREADGRIAIKSVA</sequence>
<keyword evidence="2" id="KW-0479">Metal-binding</keyword>
<dbReference type="InterPro" id="IPR036922">
    <property type="entry name" value="Rieske_2Fe-2S_sf"/>
</dbReference>
<accession>A0ABP5FWN2</accession>
<comment type="caution">
    <text evidence="8">The sequence shown here is derived from an EMBL/GenBank/DDBJ whole genome shotgun (WGS) entry which is preliminary data.</text>
</comment>
<evidence type="ECO:0000313" key="9">
    <source>
        <dbReference type="Proteomes" id="UP001501461"/>
    </source>
</evidence>